<proteinExistence type="predicted"/>
<keyword evidence="5" id="KW-1185">Reference proteome</keyword>
<keyword evidence="4" id="KW-0238">DNA-binding</keyword>
<dbReference type="Pfam" id="PF00072">
    <property type="entry name" value="Response_reg"/>
    <property type="match status" value="1"/>
</dbReference>
<dbReference type="RefSeq" id="WP_169173038.1">
    <property type="nucleotide sequence ID" value="NZ_JAAIII010000008.1"/>
</dbReference>
<sequence>MLHIAIVEDSPIDQEHLCRILESYANDIALQYQISMFANADMFLDRYRPVWDLIFMDIEMPGLDGMSAARQLRNMDEDVPLVFLTHVASLATDGYDVNALSYIIKPVSPEVFALKMRNVLNHINRRDKAYVTITGRSGTMRVTVDSISYVEVSKHSLIFHTSQGNAVAYGTLKAVEEQLSPHGFLRCGQSFLVNPRHVSGIHGDEALVGGERLPISRARKREFMEALTAYLGSMQ</sequence>
<dbReference type="SUPFAM" id="SSF52172">
    <property type="entry name" value="CheY-like"/>
    <property type="match status" value="1"/>
</dbReference>
<name>A0A7Y0ERC9_9BIFI</name>
<feature type="domain" description="Response regulatory" evidence="2">
    <location>
        <begin position="3"/>
        <end position="120"/>
    </location>
</feature>
<dbReference type="AlphaFoldDB" id="A0A7Y0ERC9"/>
<feature type="modified residue" description="4-aspartylphosphate" evidence="1">
    <location>
        <position position="57"/>
    </location>
</feature>
<dbReference type="SMART" id="SM00448">
    <property type="entry name" value="REC"/>
    <property type="match status" value="1"/>
</dbReference>
<evidence type="ECO:0000313" key="4">
    <source>
        <dbReference type="EMBL" id="NMM95031.1"/>
    </source>
</evidence>
<accession>A0A7Y0ERC9</accession>
<keyword evidence="1" id="KW-0597">Phosphoprotein</keyword>
<dbReference type="PROSITE" id="PS50930">
    <property type="entry name" value="HTH_LYTTR"/>
    <property type="match status" value="1"/>
</dbReference>
<dbReference type="SMART" id="SM00850">
    <property type="entry name" value="LytTR"/>
    <property type="match status" value="1"/>
</dbReference>
<dbReference type="Proteomes" id="UP000532194">
    <property type="component" value="Unassembled WGS sequence"/>
</dbReference>
<dbReference type="PROSITE" id="PS50110">
    <property type="entry name" value="RESPONSE_REGULATORY"/>
    <property type="match status" value="1"/>
</dbReference>
<dbReference type="EMBL" id="JAAIII010000008">
    <property type="protein sequence ID" value="NMM95031.1"/>
    <property type="molecule type" value="Genomic_DNA"/>
</dbReference>
<comment type="caution">
    <text evidence="4">The sequence shown here is derived from an EMBL/GenBank/DDBJ whole genome shotgun (WGS) entry which is preliminary data.</text>
</comment>
<organism evidence="4 5">
    <name type="scientific">Bifidobacterium oedipodis</name>
    <dbReference type="NCBI Taxonomy" id="2675322"/>
    <lineage>
        <taxon>Bacteria</taxon>
        <taxon>Bacillati</taxon>
        <taxon>Actinomycetota</taxon>
        <taxon>Actinomycetes</taxon>
        <taxon>Bifidobacteriales</taxon>
        <taxon>Bifidobacteriaceae</taxon>
        <taxon>Bifidobacterium</taxon>
    </lineage>
</organism>
<dbReference type="InterPro" id="IPR046947">
    <property type="entry name" value="LytR-like"/>
</dbReference>
<dbReference type="GO" id="GO:0003677">
    <property type="term" value="F:DNA binding"/>
    <property type="evidence" value="ECO:0007669"/>
    <property type="project" value="UniProtKB-KW"/>
</dbReference>
<dbReference type="PANTHER" id="PTHR37299:SF1">
    <property type="entry name" value="STAGE 0 SPORULATION PROTEIN A HOMOLOG"/>
    <property type="match status" value="1"/>
</dbReference>
<evidence type="ECO:0000259" key="2">
    <source>
        <dbReference type="PROSITE" id="PS50110"/>
    </source>
</evidence>
<dbReference type="Pfam" id="PF04397">
    <property type="entry name" value="LytTR"/>
    <property type="match status" value="1"/>
</dbReference>
<dbReference type="InterPro" id="IPR007492">
    <property type="entry name" value="LytTR_DNA-bd_dom"/>
</dbReference>
<reference evidence="4 5" key="1">
    <citation type="submission" date="2020-02" db="EMBL/GenBank/DDBJ databases">
        <title>Characterization of phylogenetic diversity of novel bifidobacterial species isolated in Czech ZOOs.</title>
        <authorList>
            <person name="Lugli G.A."/>
            <person name="Vera N.B."/>
            <person name="Ventura M."/>
        </authorList>
    </citation>
    <scope>NUCLEOTIDE SEQUENCE [LARGE SCALE GENOMIC DNA]</scope>
    <source>
        <strain evidence="4 5">DSM 109957</strain>
    </source>
</reference>
<dbReference type="Gene3D" id="3.40.50.2300">
    <property type="match status" value="1"/>
</dbReference>
<evidence type="ECO:0000313" key="5">
    <source>
        <dbReference type="Proteomes" id="UP000532194"/>
    </source>
</evidence>
<dbReference type="Gene3D" id="2.40.50.1020">
    <property type="entry name" value="LytTr DNA-binding domain"/>
    <property type="match status" value="1"/>
</dbReference>
<feature type="domain" description="HTH LytTR-type" evidence="3">
    <location>
        <begin position="131"/>
        <end position="229"/>
    </location>
</feature>
<gene>
    <name evidence="4" type="ORF">G1C95_2219</name>
</gene>
<dbReference type="PANTHER" id="PTHR37299">
    <property type="entry name" value="TRANSCRIPTIONAL REGULATOR-RELATED"/>
    <property type="match status" value="1"/>
</dbReference>
<dbReference type="GO" id="GO:0000156">
    <property type="term" value="F:phosphorelay response regulator activity"/>
    <property type="evidence" value="ECO:0007669"/>
    <property type="project" value="InterPro"/>
</dbReference>
<evidence type="ECO:0000259" key="3">
    <source>
        <dbReference type="PROSITE" id="PS50930"/>
    </source>
</evidence>
<dbReference type="InterPro" id="IPR001789">
    <property type="entry name" value="Sig_transdc_resp-reg_receiver"/>
</dbReference>
<dbReference type="InterPro" id="IPR011006">
    <property type="entry name" value="CheY-like_superfamily"/>
</dbReference>
<protein>
    <submittedName>
        <fullName evidence="4">DNA-binding response regulator</fullName>
    </submittedName>
</protein>
<evidence type="ECO:0000256" key="1">
    <source>
        <dbReference type="PROSITE-ProRule" id="PRU00169"/>
    </source>
</evidence>